<sequence>MDIDGIAVGGHNINDLRYANDNVLIARNEIELQKLVDTVITESNNKELSLNIKKTEVMII</sequence>
<proteinExistence type="predicted"/>
<dbReference type="EMBL" id="HACG01036118">
    <property type="protein sequence ID" value="CEK82983.1"/>
    <property type="molecule type" value="Transcribed_RNA"/>
</dbReference>
<reference evidence="1" key="1">
    <citation type="submission" date="2014-12" db="EMBL/GenBank/DDBJ databases">
        <title>Insight into the proteome of Arion vulgaris.</title>
        <authorList>
            <person name="Aradska J."/>
            <person name="Bulat T."/>
            <person name="Smidak R."/>
            <person name="Sarate P."/>
            <person name="Gangsoo J."/>
            <person name="Sialana F."/>
            <person name="Bilban M."/>
            <person name="Lubec G."/>
        </authorList>
    </citation>
    <scope>NUCLEOTIDE SEQUENCE</scope>
    <source>
        <tissue evidence="1">Skin</tissue>
    </source>
</reference>
<gene>
    <name evidence="1" type="primary">ORF134588</name>
</gene>
<dbReference type="PANTHER" id="PTHR47027">
    <property type="entry name" value="REVERSE TRANSCRIPTASE DOMAIN-CONTAINING PROTEIN"/>
    <property type="match status" value="1"/>
</dbReference>
<evidence type="ECO:0000313" key="1">
    <source>
        <dbReference type="EMBL" id="CEK82983.1"/>
    </source>
</evidence>
<evidence type="ECO:0008006" key="2">
    <source>
        <dbReference type="Google" id="ProtNLM"/>
    </source>
</evidence>
<name>A0A0B7AQ68_9EUPU</name>
<dbReference type="AlphaFoldDB" id="A0A0B7AQ68"/>
<accession>A0A0B7AQ68</accession>
<protein>
    <recommendedName>
        <fullName evidence="2">Reverse transcriptase domain-containing protein</fullName>
    </recommendedName>
</protein>
<organism evidence="1">
    <name type="scientific">Arion vulgaris</name>
    <dbReference type="NCBI Taxonomy" id="1028688"/>
    <lineage>
        <taxon>Eukaryota</taxon>
        <taxon>Metazoa</taxon>
        <taxon>Spiralia</taxon>
        <taxon>Lophotrochozoa</taxon>
        <taxon>Mollusca</taxon>
        <taxon>Gastropoda</taxon>
        <taxon>Heterobranchia</taxon>
        <taxon>Euthyneura</taxon>
        <taxon>Panpulmonata</taxon>
        <taxon>Eupulmonata</taxon>
        <taxon>Stylommatophora</taxon>
        <taxon>Helicina</taxon>
        <taxon>Arionoidea</taxon>
        <taxon>Arionidae</taxon>
        <taxon>Arion</taxon>
    </lineage>
</organism>
<dbReference type="PANTHER" id="PTHR47027:SF8">
    <property type="entry name" value="RIBONUCLEASE H"/>
    <property type="match status" value="1"/>
</dbReference>